<dbReference type="AlphaFoldDB" id="A0A2A7MBF2"/>
<evidence type="ECO:0000256" key="4">
    <source>
        <dbReference type="ARBA" id="ARBA00022729"/>
    </source>
</evidence>
<feature type="chain" id="PRO_5039654902" evidence="5">
    <location>
        <begin position="25"/>
        <end position="549"/>
    </location>
</feature>
<gene>
    <name evidence="7" type="ORF">CQ394_20850</name>
</gene>
<comment type="subcellular location">
    <subcellularLocation>
        <location evidence="1">Cell membrane</location>
        <topology evidence="1">Lipid-anchor</topology>
    </subcellularLocation>
</comment>
<dbReference type="PANTHER" id="PTHR30290">
    <property type="entry name" value="PERIPLASMIC BINDING COMPONENT OF ABC TRANSPORTER"/>
    <property type="match status" value="1"/>
</dbReference>
<dbReference type="SUPFAM" id="SSF53850">
    <property type="entry name" value="Periplasmic binding protein-like II"/>
    <property type="match status" value="1"/>
</dbReference>
<dbReference type="OrthoDB" id="9801912at2"/>
<accession>A0A2A7MBF2</accession>
<dbReference type="FunFam" id="3.90.76.10:FF:000001">
    <property type="entry name" value="Oligopeptide ABC transporter substrate-binding protein"/>
    <property type="match status" value="1"/>
</dbReference>
<dbReference type="FunFam" id="3.10.105.10:FF:000001">
    <property type="entry name" value="Oligopeptide ABC transporter, oligopeptide-binding protein"/>
    <property type="match status" value="1"/>
</dbReference>
<dbReference type="STRING" id="137838.GCA_001458595_00029"/>
<dbReference type="Gene3D" id="3.90.76.10">
    <property type="entry name" value="Dipeptide-binding Protein, Domain 1"/>
    <property type="match status" value="1"/>
</dbReference>
<evidence type="ECO:0000256" key="2">
    <source>
        <dbReference type="ARBA" id="ARBA00005695"/>
    </source>
</evidence>
<dbReference type="Gene3D" id="3.40.190.10">
    <property type="entry name" value="Periplasmic binding protein-like II"/>
    <property type="match status" value="1"/>
</dbReference>
<keyword evidence="8" id="KW-1185">Reference proteome</keyword>
<dbReference type="GO" id="GO:0015833">
    <property type="term" value="P:peptide transport"/>
    <property type="evidence" value="ECO:0007669"/>
    <property type="project" value="TreeGrafter"/>
</dbReference>
<comment type="caution">
    <text evidence="7">The sequence shown here is derived from an EMBL/GenBank/DDBJ whole genome shotgun (WGS) entry which is preliminary data.</text>
</comment>
<dbReference type="GO" id="GO:0043190">
    <property type="term" value="C:ATP-binding cassette (ABC) transporter complex"/>
    <property type="evidence" value="ECO:0007669"/>
    <property type="project" value="InterPro"/>
</dbReference>
<dbReference type="GO" id="GO:0030288">
    <property type="term" value="C:outer membrane-bounded periplasmic space"/>
    <property type="evidence" value="ECO:0007669"/>
    <property type="project" value="UniProtKB-ARBA"/>
</dbReference>
<keyword evidence="4 5" id="KW-0732">Signal</keyword>
<dbReference type="CDD" id="cd08504">
    <property type="entry name" value="PBP2_OppA"/>
    <property type="match status" value="1"/>
</dbReference>
<organism evidence="7 8">
    <name type="scientific">Clostridium neonatale</name>
    <dbReference type="NCBI Taxonomy" id="137838"/>
    <lineage>
        <taxon>Bacteria</taxon>
        <taxon>Bacillati</taxon>
        <taxon>Bacillota</taxon>
        <taxon>Clostridia</taxon>
        <taxon>Eubacteriales</taxon>
        <taxon>Clostridiaceae</taxon>
        <taxon>Clostridium</taxon>
    </lineage>
</organism>
<dbReference type="PROSITE" id="PS51257">
    <property type="entry name" value="PROKAR_LIPOPROTEIN"/>
    <property type="match status" value="1"/>
</dbReference>
<sequence>MKTSKIKKMCAVVLAATLGISVLAGCGSSSESGATAGAQELTFNIGGDIKTLDPALNQAVDGGIILENLFEGLYKPGDDFKPVPAIAESYDLSEDQTVYTFHLRKDAKWTNGDPVTAGDFEYAWKRVLDPATAAEYSYQMLYLKGATKYNESGTEEDRENVGVKAIDDNTLEVTLESPCAYFLDLVSFPCYFPVNKNAVVANKDWSTKAETYVSNGPFKLTDYKIKDGAVLEKNDTYYNKDQVTLDKLNIKFVAEPTSAWANYKAGQFDMIYSVPAAEVPEGVKKGDVTTYPQLGTYYLSLNVTDKVTDPKAAEALGNVDVRKALNLAIDREAIVNNVTKGGQIAATSFVPVGIPDAEGKDFKNKEYFPAKGDVEQAKKLLADAGYPNGEGFPTLTLLINPEGDHSLIAQAIQDMWKNNLGIDVQIQSQEWKVFQDTRISKNYEIARDGWVGDYNDPMTFIDLLESNSGLNNSGYNNPKYDELVEAAKVEQDAAKRMDLMHQAEDVLMEDMPIAPIYYYTQPMGVQSYVKGLKVSNLGFIYFDKVTLEK</sequence>
<evidence type="ECO:0000259" key="6">
    <source>
        <dbReference type="Pfam" id="PF00496"/>
    </source>
</evidence>
<protein>
    <submittedName>
        <fullName evidence="7">Peptide ABC transporter substrate-binding protein</fullName>
    </submittedName>
</protein>
<comment type="similarity">
    <text evidence="2">Belongs to the bacterial solute-binding protein 5 family.</text>
</comment>
<evidence type="ECO:0000313" key="8">
    <source>
        <dbReference type="Proteomes" id="UP000220840"/>
    </source>
</evidence>
<evidence type="ECO:0000313" key="7">
    <source>
        <dbReference type="EMBL" id="PEG28909.1"/>
    </source>
</evidence>
<dbReference type="InterPro" id="IPR000914">
    <property type="entry name" value="SBP_5_dom"/>
</dbReference>
<dbReference type="InterPro" id="IPR039424">
    <property type="entry name" value="SBP_5"/>
</dbReference>
<dbReference type="GO" id="GO:1904680">
    <property type="term" value="F:peptide transmembrane transporter activity"/>
    <property type="evidence" value="ECO:0007669"/>
    <property type="project" value="TreeGrafter"/>
</dbReference>
<dbReference type="Gene3D" id="3.10.105.10">
    <property type="entry name" value="Dipeptide-binding Protein, Domain 3"/>
    <property type="match status" value="1"/>
</dbReference>
<evidence type="ECO:0000256" key="1">
    <source>
        <dbReference type="ARBA" id="ARBA00004193"/>
    </source>
</evidence>
<feature type="domain" description="Solute-binding protein family 5" evidence="6">
    <location>
        <begin position="81"/>
        <end position="470"/>
    </location>
</feature>
<dbReference type="Pfam" id="PF00496">
    <property type="entry name" value="SBP_bac_5"/>
    <property type="match status" value="1"/>
</dbReference>
<dbReference type="PANTHER" id="PTHR30290:SF10">
    <property type="entry name" value="PERIPLASMIC OLIGOPEPTIDE-BINDING PROTEIN-RELATED"/>
    <property type="match status" value="1"/>
</dbReference>
<dbReference type="RefSeq" id="WP_058293057.1">
    <property type="nucleotide sequence ID" value="NZ_LN890323.1"/>
</dbReference>
<name>A0A2A7MBF2_9CLOT</name>
<dbReference type="EMBL" id="PDCJ01000007">
    <property type="protein sequence ID" value="PEG28909.1"/>
    <property type="molecule type" value="Genomic_DNA"/>
</dbReference>
<evidence type="ECO:0000256" key="5">
    <source>
        <dbReference type="SAM" id="SignalP"/>
    </source>
</evidence>
<reference evidence="7 8" key="1">
    <citation type="submission" date="2017-10" db="EMBL/GenBank/DDBJ databases">
        <title>Effective Description of Clostridium neonatale sp. nov. linked to necrotizing enterocolitis in neonates and a clarification of species assignable to the genus Clostridium (Prazmowski 1880) emend. Lawson and Rainey 2016.</title>
        <authorList>
            <person name="Bernard K."/>
            <person name="Burdz T."/>
            <person name="Wiebe D."/>
            <person name="Balcewich B."/>
            <person name="Alfa M."/>
            <person name="Bernier A.-M."/>
        </authorList>
    </citation>
    <scope>NUCLEOTIDE SEQUENCE [LARGE SCALE GENOMIC DNA]</scope>
    <source>
        <strain evidence="7 8">LCDC99A005</strain>
    </source>
</reference>
<dbReference type="PIRSF" id="PIRSF002741">
    <property type="entry name" value="MppA"/>
    <property type="match status" value="1"/>
</dbReference>
<dbReference type="InterPro" id="IPR023765">
    <property type="entry name" value="SBP_5_CS"/>
</dbReference>
<keyword evidence="3" id="KW-0813">Transport</keyword>
<evidence type="ECO:0000256" key="3">
    <source>
        <dbReference type="ARBA" id="ARBA00022448"/>
    </source>
</evidence>
<dbReference type="InterPro" id="IPR030678">
    <property type="entry name" value="Peptide/Ni-bd"/>
</dbReference>
<dbReference type="Proteomes" id="UP000220840">
    <property type="component" value="Unassembled WGS sequence"/>
</dbReference>
<feature type="signal peptide" evidence="5">
    <location>
        <begin position="1"/>
        <end position="24"/>
    </location>
</feature>
<dbReference type="PROSITE" id="PS01040">
    <property type="entry name" value="SBP_BACTERIAL_5"/>
    <property type="match status" value="1"/>
</dbReference>
<proteinExistence type="inferred from homology"/>